<reference evidence="3 4" key="1">
    <citation type="journal article" date="2019" name="Int. J. Syst. Evol. Microbiol.">
        <title>The Global Catalogue of Microorganisms (GCM) 10K type strain sequencing project: providing services to taxonomists for standard genome sequencing and annotation.</title>
        <authorList>
            <consortium name="The Broad Institute Genomics Platform"/>
            <consortium name="The Broad Institute Genome Sequencing Center for Infectious Disease"/>
            <person name="Wu L."/>
            <person name="Ma J."/>
        </authorList>
    </citation>
    <scope>NUCLEOTIDE SEQUENCE [LARGE SCALE GENOMIC DNA]</scope>
    <source>
        <strain evidence="3 4">CGMCC 1.12125</strain>
    </source>
</reference>
<gene>
    <name evidence="3" type="ORF">ACFR9U_09635</name>
</gene>
<name>A0ABD6CCF3_9EURY</name>
<dbReference type="EMBL" id="JBHUDJ010000003">
    <property type="protein sequence ID" value="MFD1587245.1"/>
    <property type="molecule type" value="Genomic_DNA"/>
</dbReference>
<keyword evidence="4" id="KW-1185">Reference proteome</keyword>
<feature type="compositionally biased region" description="Basic and acidic residues" evidence="1">
    <location>
        <begin position="132"/>
        <end position="148"/>
    </location>
</feature>
<evidence type="ECO:0000259" key="2">
    <source>
        <dbReference type="PROSITE" id="PS50851"/>
    </source>
</evidence>
<dbReference type="RefSeq" id="WP_247374272.1">
    <property type="nucleotide sequence ID" value="NZ_JALLGV010000001.1"/>
</dbReference>
<dbReference type="InterPro" id="IPR039315">
    <property type="entry name" value="CheW"/>
</dbReference>
<organism evidence="3 4">
    <name type="scientific">Halorientalis brevis</name>
    <dbReference type="NCBI Taxonomy" id="1126241"/>
    <lineage>
        <taxon>Archaea</taxon>
        <taxon>Methanobacteriati</taxon>
        <taxon>Methanobacteriota</taxon>
        <taxon>Stenosarchaea group</taxon>
        <taxon>Halobacteria</taxon>
        <taxon>Halobacteriales</taxon>
        <taxon>Haloarculaceae</taxon>
        <taxon>Halorientalis</taxon>
    </lineage>
</organism>
<feature type="compositionally biased region" description="Acidic residues" evidence="1">
    <location>
        <begin position="45"/>
        <end position="59"/>
    </location>
</feature>
<dbReference type="PROSITE" id="PS50851">
    <property type="entry name" value="CHEW"/>
    <property type="match status" value="1"/>
</dbReference>
<protein>
    <submittedName>
        <fullName evidence="3">Chemotaxis protein CheW</fullName>
    </submittedName>
</protein>
<comment type="caution">
    <text evidence="3">The sequence shown here is derived from an EMBL/GenBank/DDBJ whole genome shotgun (WGS) entry which is preliminary data.</text>
</comment>
<evidence type="ECO:0000313" key="4">
    <source>
        <dbReference type="Proteomes" id="UP001597119"/>
    </source>
</evidence>
<evidence type="ECO:0000313" key="3">
    <source>
        <dbReference type="EMBL" id="MFD1587245.1"/>
    </source>
</evidence>
<feature type="domain" description="CheW-like" evidence="2">
    <location>
        <begin position="229"/>
        <end position="367"/>
    </location>
</feature>
<feature type="region of interest" description="Disordered" evidence="1">
    <location>
        <begin position="1"/>
        <end position="170"/>
    </location>
</feature>
<dbReference type="SMART" id="SM00260">
    <property type="entry name" value="CheW"/>
    <property type="match status" value="1"/>
</dbReference>
<dbReference type="PANTHER" id="PTHR22617">
    <property type="entry name" value="CHEMOTAXIS SENSOR HISTIDINE KINASE-RELATED"/>
    <property type="match status" value="1"/>
</dbReference>
<accession>A0ABD6CCF3</accession>
<dbReference type="InterPro" id="IPR002545">
    <property type="entry name" value="CheW-lke_dom"/>
</dbReference>
<dbReference type="Pfam" id="PF01584">
    <property type="entry name" value="CheW"/>
    <property type="match status" value="1"/>
</dbReference>
<dbReference type="InterPro" id="IPR036061">
    <property type="entry name" value="CheW-like_dom_sf"/>
</dbReference>
<evidence type="ECO:0000256" key="1">
    <source>
        <dbReference type="SAM" id="MobiDB-lite"/>
    </source>
</evidence>
<feature type="compositionally biased region" description="Basic and acidic residues" evidence="1">
    <location>
        <begin position="9"/>
        <end position="23"/>
    </location>
</feature>
<proteinExistence type="predicted"/>
<dbReference type="PANTHER" id="PTHR22617:SF23">
    <property type="entry name" value="CHEMOTAXIS PROTEIN CHEW"/>
    <property type="match status" value="1"/>
</dbReference>
<feature type="compositionally biased region" description="Acidic residues" evidence="1">
    <location>
        <begin position="113"/>
        <end position="131"/>
    </location>
</feature>
<sequence>MTDEDTDDNDRMNRADRLREMREGRRRGRSRDGDTDERPTADGAGETDDTETESDEATETSDRGSESEMASEDQPVDDATTSTEPESTAADSTNGQETEPAPSAADSTNGQETETEDDGSGVEESGFEFDDSPEKAVAHDEKAEKTDVDAPAVADDAAEPQTGVAQTVSTTDASSAVDNLNAGNTFAIPDQATTVTEEDDQSTLDGAEQSVAAARAAAASRGTAHVGARTRVLEFELGDERFCLDIDYIEEIVELENMTRVPNSPSFVEGVVDLRGQVTTIINPKDALEVEEEVGGSLIIVFDSEEVGDQGHLGWVVDEVRQVTPVSDDEVNDSPDEDAEYINGIINREDEDDFVVWTTPELALNSS</sequence>
<dbReference type="SUPFAM" id="SSF50341">
    <property type="entry name" value="CheW-like"/>
    <property type="match status" value="1"/>
</dbReference>
<dbReference type="AlphaFoldDB" id="A0ABD6CCF3"/>
<dbReference type="Gene3D" id="2.30.30.40">
    <property type="entry name" value="SH3 Domains"/>
    <property type="match status" value="1"/>
</dbReference>
<feature type="compositionally biased region" description="Low complexity" evidence="1">
    <location>
        <begin position="77"/>
        <end position="93"/>
    </location>
</feature>
<dbReference type="Gene3D" id="2.40.50.180">
    <property type="entry name" value="CheA-289, Domain 4"/>
    <property type="match status" value="1"/>
</dbReference>
<dbReference type="Proteomes" id="UP001597119">
    <property type="component" value="Unassembled WGS sequence"/>
</dbReference>
<feature type="compositionally biased region" description="Basic and acidic residues" evidence="1">
    <location>
        <begin position="30"/>
        <end position="40"/>
    </location>
</feature>